<keyword evidence="8" id="KW-1185">Reference proteome</keyword>
<comment type="caution">
    <text evidence="7">The sequence shown here is derived from an EMBL/GenBank/DDBJ whole genome shotgun (WGS) entry which is preliminary data.</text>
</comment>
<dbReference type="InterPro" id="IPR003593">
    <property type="entry name" value="AAA+_ATPase"/>
</dbReference>
<dbReference type="PRINTS" id="PR00364">
    <property type="entry name" value="DISEASERSIST"/>
</dbReference>
<evidence type="ECO:0000259" key="6">
    <source>
        <dbReference type="SMART" id="SM00382"/>
    </source>
</evidence>
<dbReference type="SUPFAM" id="SSF52047">
    <property type="entry name" value="RNI-like"/>
    <property type="match status" value="2"/>
</dbReference>
<evidence type="ECO:0000256" key="1">
    <source>
        <dbReference type="ARBA" id="ARBA00008894"/>
    </source>
</evidence>
<dbReference type="Pfam" id="PF23247">
    <property type="entry name" value="LRR_RPS2"/>
    <property type="match status" value="6"/>
</dbReference>
<dbReference type="InterPro" id="IPR027417">
    <property type="entry name" value="P-loop_NTPase"/>
</dbReference>
<protein>
    <recommendedName>
        <fullName evidence="6">AAA+ ATPase domain-containing protein</fullName>
    </recommendedName>
</protein>
<keyword evidence="2" id="KW-0547">Nucleotide-binding</keyword>
<dbReference type="InterPro" id="IPR042197">
    <property type="entry name" value="Apaf_helical"/>
</dbReference>
<gene>
    <name evidence="7" type="ORF">RGQ29_014280</name>
</gene>
<sequence>MEIPISIAAKIAEYTVEPVGQWLCYSFHFSTNIENMKNRVMELKAARDRVQRRVIEATKNAEEIEDDVNMWLTKVDDILVKAEEVLDDEEKPKTSSSKMACPNLKLRHKHSKKAKKIVQEIDELKNCRFDTVSYRSTSKGSVTTTNMDYITFESRRSTVEELMEALVDANINMIGVWGMPGVGKSTLIREVAMKVKEKKLFDEVAIATVTHQPEPSRIQGEIADKLDLKLDKETLSGKADLLRERLTKDTNKKILVILDDIWEKLDLNEIGIPYDGCKIVVTSRNRDILSSEMGAQKDFGLEVLPKEEAWCLFEKLSGDSLKESNLRSKAMEVCIACAGLPLALITVAKALKNKRFFEWEDALRQLRRPSPRNKKRMQEVIYSAIKLSYSHLESEELKLFFLFCAQNQVFSDISYQDLLKKCFGLRLFQGISTLEEARNRTYTQVRSLIDAGLLLDALDSSQCFRMHDLTRDIALLISYETQNVLAMRDEGLVEWPDEDDMKMCTAISVFNRDIHELPDRLECPELRCLNVYAKDREGSFKISDTFFKGMRKLKVLDLTYMRLSSLPSSLTLLTNLHTLCLDQCVLGDIAMIGKMENLEILSLIDSEFKYLPREIGLLTHLRMLDLSDCEKLQVIPANVLSCLILLEELYVGNSFTQWDVEGLNNERASLAELKHLSRLSTLEVHIPDANMMPKDLLFQKLRRYKIFIGDVWDWSDKHENSRVLKLKLNTCNQLESGIEMLFNGIEDLCLDELNGVKSIVYELDMKGFQQLKQLHVQNNAEIKYIIHSRGLVIDDVVFPALNIFSLKNMINLEGICDAQLPLTSFRDIRIMKVEHCEKLKFVFSSSIAKGLSQLQELEIKECNIMRAIVVKEDGELEDRDMILFPQLRHLKLQCLPKLMSFLSTQNSIITNVGEIIHEGELDFQEIPHTGMQPLFNEEVVFPNLETLELSSIQSEEILLHNQHRASSSFKLTDPRFQNLRDLKVKGSGNLKYLLSSSTATFMVQLKYLNIEDCKVMEEVLLTEDLGEEEIIPKVLFPRLEDLILKDLPVLKRFCVGSNIKFPSLKDMVIEKCPKLESFIFKTVSSGMTLSKELKEVNSEEISQIAMQPLFNEEVAFPSLETLIIKHMENLKIIWHDQLAENSFFKLQSLIVEYCENLVNIFESNMLTRFQSLETLKVRNCGSLQEVFEIQGHDYRDTHAVTVIPLKKLYLRHLPKMKQIWNKDPHGIFNFPNLQVASAWECESLQSLFPASVARCLMQLEDLRIGNCGVEEIVSREEIAEAAARFVFPKVTILILRKLPNLKWFCRGVHTSEWPLLKHLEVIGCDQIEIFTSKKFRIEEPDEQSLSETSIQQPLFLVEEVAFPSLEILIISHMPNLKIIWHDKFAPGSFTKLQSMTVQFCENLTKTFRVNMLSRFQSLESLVVDNCDLLEEIFEIQGQEVMETRAITITQLKILFMRCLPKLKRVWNKDPQGTFSFQNLQQIEVGECESLKSLFPTSVARCLKQLEDLRIVECGIEEIIEQEEGAKEDARFVFPKLTLLMLRNLSKLKWFYRGVHTSEWPLLKTLEVSGSNEIQIFASKNYRIQEQDDQIQLETSIQQPLFLVEEVAFPSLETLIIEHMENLKIIWHDQLAENSFFKLQSLNVEYCENLVNIFESNMLTRFQSLERLDVNNCGSLQEVFEIQGHNVGDTHAMTVIPLKILMLNRLPKMKQVWNKDPHGIFSFPNLQEVSAWECESLQSLFPASVARCLMQLEDLRIVNCCGVEEIVSREEIAEAAARFVFPKVTRLILGKLPKLKWFYRGVHTSEWPLLKDLEVYECDQIEIFASKILNLQETVEQSQLETSIQQPFFLVEEGTLFPNLEGLALGGNFKMKEIQCDQLLEECFYKLKILRMVGYLAVSDWINFLKRLHNLEKLRMRLTSWEEIFPYEELFDQENNATVLAQLRELELYELPTLTHLWKEDTQPSPILYNLENLIVSFCDKLKILVPSSISFQNLTNLEILKCHGLINLVTSSTAKSLVQLKKMSVSECERITEVVVGEGGEASEVITFTQLIYLKLDSLPNLASFCCESYSFNFPSLEEVIVRQCPEMKTFSYGALGTPKLKKVQATQEDEWHWKVDLNTTIHCLTQ</sequence>
<feature type="coiled-coil region" evidence="5">
    <location>
        <begin position="33"/>
        <end position="67"/>
    </location>
</feature>
<dbReference type="Proteomes" id="UP001324115">
    <property type="component" value="Unassembled WGS sequence"/>
</dbReference>
<dbReference type="GO" id="GO:0043531">
    <property type="term" value="F:ADP binding"/>
    <property type="evidence" value="ECO:0007669"/>
    <property type="project" value="InterPro"/>
</dbReference>
<name>A0AAN7FNI0_QUERU</name>
<dbReference type="Gene3D" id="3.80.10.10">
    <property type="entry name" value="Ribonuclease Inhibitor"/>
    <property type="match status" value="9"/>
</dbReference>
<dbReference type="SUPFAM" id="SSF52540">
    <property type="entry name" value="P-loop containing nucleoside triphosphate hydrolases"/>
    <property type="match status" value="1"/>
</dbReference>
<comment type="similarity">
    <text evidence="1">Belongs to the disease resistance NB-LRR family.</text>
</comment>
<dbReference type="EMBL" id="JAXUIC010000003">
    <property type="protein sequence ID" value="KAK4596161.1"/>
    <property type="molecule type" value="Genomic_DNA"/>
</dbReference>
<keyword evidence="4" id="KW-0067">ATP-binding</keyword>
<keyword evidence="5" id="KW-0175">Coiled coil</keyword>
<keyword evidence="3" id="KW-0611">Plant defense</keyword>
<dbReference type="PANTHER" id="PTHR33463:SF215">
    <property type="entry name" value="NB-ARC DOMAIN DISEASE RESISTANCE PROTEIN"/>
    <property type="match status" value="1"/>
</dbReference>
<evidence type="ECO:0000256" key="5">
    <source>
        <dbReference type="SAM" id="Coils"/>
    </source>
</evidence>
<dbReference type="SUPFAM" id="SSF52058">
    <property type="entry name" value="L domain-like"/>
    <property type="match status" value="3"/>
</dbReference>
<dbReference type="EMBL" id="JAXUIC010000003">
    <property type="protein sequence ID" value="KAK4596162.1"/>
    <property type="molecule type" value="Genomic_DNA"/>
</dbReference>
<dbReference type="Pfam" id="PF00931">
    <property type="entry name" value="NB-ARC"/>
    <property type="match status" value="1"/>
</dbReference>
<evidence type="ECO:0000313" key="7">
    <source>
        <dbReference type="EMBL" id="KAK4596162.1"/>
    </source>
</evidence>
<organism evidence="7 8">
    <name type="scientific">Quercus rubra</name>
    <name type="common">Northern red oak</name>
    <name type="synonym">Quercus borealis</name>
    <dbReference type="NCBI Taxonomy" id="3512"/>
    <lineage>
        <taxon>Eukaryota</taxon>
        <taxon>Viridiplantae</taxon>
        <taxon>Streptophyta</taxon>
        <taxon>Embryophyta</taxon>
        <taxon>Tracheophyta</taxon>
        <taxon>Spermatophyta</taxon>
        <taxon>Magnoliopsida</taxon>
        <taxon>eudicotyledons</taxon>
        <taxon>Gunneridae</taxon>
        <taxon>Pentapetalae</taxon>
        <taxon>rosids</taxon>
        <taxon>fabids</taxon>
        <taxon>Fagales</taxon>
        <taxon>Fagaceae</taxon>
        <taxon>Quercus</taxon>
    </lineage>
</organism>
<dbReference type="Gene3D" id="1.10.8.430">
    <property type="entry name" value="Helical domain of apoptotic protease-activating factors"/>
    <property type="match status" value="1"/>
</dbReference>
<dbReference type="InterPro" id="IPR032675">
    <property type="entry name" value="LRR_dom_sf"/>
</dbReference>
<dbReference type="Gene3D" id="3.40.50.300">
    <property type="entry name" value="P-loop containing nucleotide triphosphate hydrolases"/>
    <property type="match status" value="1"/>
</dbReference>
<dbReference type="GO" id="GO:0006952">
    <property type="term" value="P:defense response"/>
    <property type="evidence" value="ECO:0007669"/>
    <property type="project" value="UniProtKB-KW"/>
</dbReference>
<evidence type="ECO:0000313" key="8">
    <source>
        <dbReference type="Proteomes" id="UP001324115"/>
    </source>
</evidence>
<proteinExistence type="inferred from homology"/>
<feature type="domain" description="AAA+ ATPase" evidence="6">
    <location>
        <begin position="170"/>
        <end position="308"/>
    </location>
</feature>
<dbReference type="InterPro" id="IPR002182">
    <property type="entry name" value="NB-ARC"/>
</dbReference>
<dbReference type="InterPro" id="IPR050905">
    <property type="entry name" value="Plant_NBS-LRR"/>
</dbReference>
<accession>A0AAN7FNI0</accession>
<dbReference type="PANTHER" id="PTHR33463">
    <property type="entry name" value="NB-ARC DOMAIN-CONTAINING PROTEIN-RELATED"/>
    <property type="match status" value="1"/>
</dbReference>
<dbReference type="SMART" id="SM00382">
    <property type="entry name" value="AAA"/>
    <property type="match status" value="1"/>
</dbReference>
<reference evidence="7 8" key="1">
    <citation type="journal article" date="2023" name="G3 (Bethesda)">
        <title>A haplotype-resolved chromosome-scale genome for Quercus rubra L. provides insights into the genetics of adaptive traits for red oak species.</title>
        <authorList>
            <person name="Kapoor B."/>
            <person name="Jenkins J."/>
            <person name="Schmutz J."/>
            <person name="Zhebentyayeva T."/>
            <person name="Kuelheim C."/>
            <person name="Coggeshall M."/>
            <person name="Heim C."/>
            <person name="Lasky J.R."/>
            <person name="Leites L."/>
            <person name="Islam-Faridi N."/>
            <person name="Romero-Severson J."/>
            <person name="DeLeo V.L."/>
            <person name="Lucas S.M."/>
            <person name="Lazic D."/>
            <person name="Gailing O."/>
            <person name="Carlson J."/>
            <person name="Staton M."/>
        </authorList>
    </citation>
    <scope>NUCLEOTIDE SEQUENCE [LARGE SCALE GENOMIC DNA]</scope>
    <source>
        <strain evidence="7">Pseudo-F2</strain>
    </source>
</reference>
<evidence type="ECO:0000256" key="3">
    <source>
        <dbReference type="ARBA" id="ARBA00022821"/>
    </source>
</evidence>
<evidence type="ECO:0000256" key="4">
    <source>
        <dbReference type="ARBA" id="ARBA00022840"/>
    </source>
</evidence>
<dbReference type="InterPro" id="IPR057135">
    <property type="entry name" value="At4g27190-like_LRR"/>
</dbReference>
<evidence type="ECO:0000256" key="2">
    <source>
        <dbReference type="ARBA" id="ARBA00022741"/>
    </source>
</evidence>
<dbReference type="GO" id="GO:0005524">
    <property type="term" value="F:ATP binding"/>
    <property type="evidence" value="ECO:0007669"/>
    <property type="project" value="UniProtKB-KW"/>
</dbReference>
<dbReference type="EMBL" id="JAXUIC010000003">
    <property type="protein sequence ID" value="KAK4596160.1"/>
    <property type="molecule type" value="Genomic_DNA"/>
</dbReference>